<keyword evidence="6" id="KW-0862">Zinc</keyword>
<dbReference type="Pfam" id="PF03828">
    <property type="entry name" value="PAP_assoc"/>
    <property type="match status" value="2"/>
</dbReference>
<feature type="compositionally biased region" description="Low complexity" evidence="7">
    <location>
        <begin position="111"/>
        <end position="136"/>
    </location>
</feature>
<dbReference type="GO" id="GO:0005737">
    <property type="term" value="C:cytoplasm"/>
    <property type="evidence" value="ECO:0007669"/>
    <property type="project" value="UniProtKB-SubCell"/>
</dbReference>
<dbReference type="InterPro" id="IPR036875">
    <property type="entry name" value="Znf_CCHC_sf"/>
</dbReference>
<reference evidence="9 10" key="1">
    <citation type="submission" date="2020-08" db="EMBL/GenBank/DDBJ databases">
        <authorList>
            <person name="Hejnol A."/>
        </authorList>
    </citation>
    <scope>NUCLEOTIDE SEQUENCE [LARGE SCALE GENOMIC DNA]</scope>
</reference>
<dbReference type="PROSITE" id="PS50158">
    <property type="entry name" value="ZF_CCHC"/>
    <property type="match status" value="1"/>
</dbReference>
<sequence length="1355" mass="157536">MAGVSNSEIETDLKRILKLDEVQERVDEKGQDFKRQKQRSKNKKSNKKHWRNNSRKKSQAEESSKFRESEQPVDNTRNTTMNNNNNIQETVQTSILPNPSTKKHINSAHNSSPSSTPRELSSASQQQARKQQHSLSPTPISAAHIPPQMIPYTAHQEPVFSVSPKQQHLRQTFDSSYQINQNVPSHCFVQAQPVHHQRPIAINQSNPRQLHNFNNKKYVADHQSARSHNPPRTPSHPFNQGKDQYNMQPQRFADNHNMLLGNKPDLRIVRDNSESRRVGFRSSERKKDKEIIRDTPESHPIDQKSQQKGNRFKEKKEKNEKTERSEKTEKLKSANSKEKTDPVKKTVLNPSPRTRQKSENEKEKEKKEENSIPKEKEKPKESNKGSHILSKEEQKEFEEKNREDIAKLRKEFIYPLSKIKAKFPWARFFCQLCDLHQSDLEDANKHGQSKKHIINLLLKKDKQIVLKIRNPSKSHNDLLTEMIETVVEENGLTEDDFDNRWKVAIELEQLLREVHPKVKLHIVGSTATGAGIKSSDLNLDIEFDDPEILLDVYQLLQNNDCYTDIKFNKKCRVASVHAVKDGLPLTITVAQSNTRDMTKLLKTFMIIDQRARKLCIAFRKLVDVIDGGCLEMGMMPTFIYYIMVVFFLQQSPYPVLPVLHRKFNRSDDVEIIWDPALAVRIGLNEKKLNNLSLGELWFDLIMFYAIEFNARRFVVSIRQLHDVRKYDRRWFRKVYSVEDPMNPKMNMIKSLSATGFNYLQTAWYKAALYYGKKLNKFSNEEPLIRPWDIGTGRKLWENTDDEISDNETISKDEIDTTNATGKSRESPEEIQKLGRQSRKETKDNCQKEVSEKDTLREADTKATEIDDKNENLNDKVKEEEEVEDEENFKFTIDAKIFNLVKPAPSVCTLCDEEGHSKINCPNEELPELEELPAYNKSWDKTLTDVLRKIPELCELKEKDFIARETVMQTLANRISTEFKDVWLSLFGSSNNGFGFKDSDIDVCMTLRRSPVLPKNIHSEYVIKRVSKVLKHCGEFREIMDIPSAKVPIVKFTHKDTGLDGDISLYNTLALRNTRLLYTYSQIDERCRILGYTSKIFARRCDIGDASRGSLSSYAYILMVIYFLQQTEPPVLPVLQELYDGSEPPKYYVEGCNTYFFDNIKDIIEGRVWNCNRNTKSAGELWLDMLKFYTEKFDFSNTVISIRQKKSLSTLKKLWTGCAMAIEDPFDLNHNLGGFLTGRMRNFILQAFRRARVVFGTPLDHIPDDFESYEEYLFSRQALYPGKERPKDRLCRKCGHVGHTSRDCKRKRQNSRGEKPIDDDDTWWRRSFSEVEEVKKDKRNADENGKNDKEKLEKTI</sequence>
<dbReference type="GO" id="GO:0008270">
    <property type="term" value="F:zinc ion binding"/>
    <property type="evidence" value="ECO:0007669"/>
    <property type="project" value="UniProtKB-KW"/>
</dbReference>
<evidence type="ECO:0000313" key="10">
    <source>
        <dbReference type="Proteomes" id="UP000549394"/>
    </source>
</evidence>
<dbReference type="InterPro" id="IPR043519">
    <property type="entry name" value="NT_sf"/>
</dbReference>
<feature type="compositionally biased region" description="Basic and acidic residues" evidence="7">
    <location>
        <begin position="311"/>
        <end position="344"/>
    </location>
</feature>
<feature type="compositionally biased region" description="Low complexity" evidence="7">
    <location>
        <begin position="75"/>
        <end position="86"/>
    </location>
</feature>
<comment type="cofactor">
    <cofactor evidence="2">
        <name>Mg(2+)</name>
        <dbReference type="ChEBI" id="CHEBI:18420"/>
    </cofactor>
</comment>
<feature type="compositionally biased region" description="Basic and acidic residues" evidence="7">
    <location>
        <begin position="264"/>
        <end position="302"/>
    </location>
</feature>
<feature type="region of interest" description="Disordered" evidence="7">
    <location>
        <begin position="220"/>
        <end position="401"/>
    </location>
</feature>
<evidence type="ECO:0000256" key="4">
    <source>
        <dbReference type="ARBA" id="ARBA00022723"/>
    </source>
</evidence>
<feature type="compositionally biased region" description="Basic and acidic residues" evidence="7">
    <location>
        <begin position="822"/>
        <end position="878"/>
    </location>
</feature>
<feature type="compositionally biased region" description="Basic and acidic residues" evidence="7">
    <location>
        <begin position="1310"/>
        <end position="1355"/>
    </location>
</feature>
<evidence type="ECO:0000256" key="7">
    <source>
        <dbReference type="SAM" id="MobiDB-lite"/>
    </source>
</evidence>
<keyword evidence="3" id="KW-0808">Transferase</keyword>
<dbReference type="GO" id="GO:0031123">
    <property type="term" value="P:RNA 3'-end processing"/>
    <property type="evidence" value="ECO:0007669"/>
    <property type="project" value="TreeGrafter"/>
</dbReference>
<keyword evidence="6" id="KW-0863">Zinc-finger</keyword>
<feature type="compositionally biased region" description="Basic residues" evidence="7">
    <location>
        <begin position="36"/>
        <end position="57"/>
    </location>
</feature>
<feature type="compositionally biased region" description="Basic and acidic residues" evidence="7">
    <location>
        <begin position="19"/>
        <end position="35"/>
    </location>
</feature>
<feature type="region of interest" description="Disordered" evidence="7">
    <location>
        <begin position="1296"/>
        <end position="1355"/>
    </location>
</feature>
<feature type="compositionally biased region" description="Polar residues" evidence="7">
    <location>
        <begin position="87"/>
        <end position="100"/>
    </location>
</feature>
<comment type="caution">
    <text evidence="9">The sequence shown here is derived from an EMBL/GenBank/DDBJ whole genome shotgun (WGS) entry which is preliminary data.</text>
</comment>
<dbReference type="GO" id="GO:0016779">
    <property type="term" value="F:nucleotidyltransferase activity"/>
    <property type="evidence" value="ECO:0007669"/>
    <property type="project" value="InterPro"/>
</dbReference>
<dbReference type="PANTHER" id="PTHR12271:SF66">
    <property type="entry name" value="TERMINAL URIDYLYLTRANSFERASE TAILOR"/>
    <property type="match status" value="1"/>
</dbReference>
<evidence type="ECO:0000313" key="9">
    <source>
        <dbReference type="EMBL" id="CAD5111628.1"/>
    </source>
</evidence>
<evidence type="ECO:0000256" key="3">
    <source>
        <dbReference type="ARBA" id="ARBA00022679"/>
    </source>
</evidence>
<feature type="region of interest" description="Disordered" evidence="7">
    <location>
        <begin position="800"/>
        <end position="880"/>
    </location>
</feature>
<organism evidence="9 10">
    <name type="scientific">Dimorphilus gyrociliatus</name>
    <dbReference type="NCBI Taxonomy" id="2664684"/>
    <lineage>
        <taxon>Eukaryota</taxon>
        <taxon>Metazoa</taxon>
        <taxon>Spiralia</taxon>
        <taxon>Lophotrochozoa</taxon>
        <taxon>Annelida</taxon>
        <taxon>Polychaeta</taxon>
        <taxon>Polychaeta incertae sedis</taxon>
        <taxon>Dinophilidae</taxon>
        <taxon>Dimorphilus</taxon>
    </lineage>
</organism>
<name>A0A7I8V7T3_9ANNE</name>
<dbReference type="SUPFAM" id="SSF57756">
    <property type="entry name" value="Retrovirus zinc finger-like domains"/>
    <property type="match status" value="1"/>
</dbReference>
<dbReference type="Pfam" id="PF00098">
    <property type="entry name" value="zf-CCHC"/>
    <property type="match status" value="1"/>
</dbReference>
<dbReference type="SUPFAM" id="SSF81631">
    <property type="entry name" value="PAP/OAS1 substrate-binding domain"/>
    <property type="match status" value="2"/>
</dbReference>
<dbReference type="Gene3D" id="3.30.460.10">
    <property type="entry name" value="Beta Polymerase, domain 2"/>
    <property type="match status" value="2"/>
</dbReference>
<feature type="region of interest" description="Disordered" evidence="7">
    <location>
        <begin position="19"/>
        <end position="145"/>
    </location>
</feature>
<dbReference type="SUPFAM" id="SSF81301">
    <property type="entry name" value="Nucleotidyltransferase"/>
    <property type="match status" value="2"/>
</dbReference>
<comment type="cofactor">
    <cofactor evidence="1">
        <name>Mn(2+)</name>
        <dbReference type="ChEBI" id="CHEBI:29035"/>
    </cofactor>
</comment>
<dbReference type="InterPro" id="IPR001878">
    <property type="entry name" value="Znf_CCHC"/>
</dbReference>
<evidence type="ECO:0000256" key="5">
    <source>
        <dbReference type="ARBA" id="ARBA00022842"/>
    </source>
</evidence>
<dbReference type="Gene3D" id="1.10.1410.10">
    <property type="match status" value="2"/>
</dbReference>
<feature type="compositionally biased region" description="Basic and acidic residues" evidence="7">
    <location>
        <begin position="356"/>
        <end position="401"/>
    </location>
</feature>
<evidence type="ECO:0000256" key="2">
    <source>
        <dbReference type="ARBA" id="ARBA00001946"/>
    </source>
</evidence>
<dbReference type="SMART" id="SM00343">
    <property type="entry name" value="ZnF_C2HC"/>
    <property type="match status" value="2"/>
</dbReference>
<feature type="compositionally biased region" description="Basic and acidic residues" evidence="7">
    <location>
        <begin position="58"/>
        <end position="70"/>
    </location>
</feature>
<evidence type="ECO:0000259" key="8">
    <source>
        <dbReference type="PROSITE" id="PS50158"/>
    </source>
</evidence>
<keyword evidence="10" id="KW-1185">Reference proteome</keyword>
<dbReference type="InterPro" id="IPR002058">
    <property type="entry name" value="PAP_assoc"/>
</dbReference>
<dbReference type="EMBL" id="CAJFCJ010000002">
    <property type="protein sequence ID" value="CAD5111628.1"/>
    <property type="molecule type" value="Genomic_DNA"/>
</dbReference>
<dbReference type="PANTHER" id="PTHR12271">
    <property type="entry name" value="POLY A POLYMERASE CID PAP -RELATED"/>
    <property type="match status" value="1"/>
</dbReference>
<proteinExistence type="predicted"/>
<feature type="domain" description="CCHC-type" evidence="8">
    <location>
        <begin position="1290"/>
        <end position="1305"/>
    </location>
</feature>
<dbReference type="OrthoDB" id="407432at2759"/>
<protein>
    <submittedName>
        <fullName evidence="9">DgyrCDS921</fullName>
    </submittedName>
</protein>
<dbReference type="InterPro" id="IPR045100">
    <property type="entry name" value="TUT4/7_NTP_transf"/>
</dbReference>
<dbReference type="CDD" id="cd05402">
    <property type="entry name" value="NT_PAP_TUTase"/>
    <property type="match status" value="2"/>
</dbReference>
<dbReference type="Pfam" id="PF19088">
    <property type="entry name" value="TUTase"/>
    <property type="match status" value="1"/>
</dbReference>
<evidence type="ECO:0000256" key="1">
    <source>
        <dbReference type="ARBA" id="ARBA00001936"/>
    </source>
</evidence>
<keyword evidence="5" id="KW-0460">Magnesium</keyword>
<evidence type="ECO:0000256" key="6">
    <source>
        <dbReference type="PROSITE-ProRule" id="PRU00047"/>
    </source>
</evidence>
<dbReference type="Pfam" id="PF22600">
    <property type="entry name" value="MTPAP-like_central"/>
    <property type="match status" value="1"/>
</dbReference>
<keyword evidence="4" id="KW-0479">Metal-binding</keyword>
<feature type="compositionally biased region" description="Polar residues" evidence="7">
    <location>
        <begin position="236"/>
        <end position="249"/>
    </location>
</feature>
<dbReference type="GO" id="GO:0003676">
    <property type="term" value="F:nucleic acid binding"/>
    <property type="evidence" value="ECO:0007669"/>
    <property type="project" value="InterPro"/>
</dbReference>
<dbReference type="Proteomes" id="UP000549394">
    <property type="component" value="Unassembled WGS sequence"/>
</dbReference>
<gene>
    <name evidence="9" type="ORF">DGYR_LOCUS891</name>
</gene>
<dbReference type="InterPro" id="IPR054708">
    <property type="entry name" value="MTPAP-like_central"/>
</dbReference>
<accession>A0A7I8V7T3</accession>